<reference evidence="2 4" key="2">
    <citation type="submission" date="2017-11" db="EMBL/GenBank/DDBJ databases">
        <title>Molecular characterization of Burkholderia pseudomallei and closely related isolates from Vietnam.</title>
        <authorList>
            <person name="Ustinov D.V."/>
            <person name="Antonov A.S."/>
            <person name="Avdusheva E.F."/>
            <person name="Shpak I.M."/>
            <person name="Zakharova I.B."/>
            <person name="Thi L.A."/>
            <person name="Teteryatnikova N."/>
            <person name="Lopasteyskaya Y.A."/>
            <person name="Kuzyutina J.A."/>
            <person name="Ngo T.N."/>
            <person name="Victorov D.V."/>
        </authorList>
    </citation>
    <scope>NUCLEOTIDE SEQUENCE [LARGE SCALE GENOMIC DNA]</scope>
    <source>
        <strain evidence="2 4">V1512</strain>
    </source>
</reference>
<dbReference type="Proteomes" id="UP000030475">
    <property type="component" value="Unassembled WGS sequence"/>
</dbReference>
<evidence type="ECO:0000313" key="3">
    <source>
        <dbReference type="Proteomes" id="UP000030475"/>
    </source>
</evidence>
<dbReference type="KEGG" id="but:X994_466"/>
<dbReference type="OrthoDB" id="7235496at2"/>
<protein>
    <submittedName>
        <fullName evidence="1">Uncharacterized protein</fullName>
    </submittedName>
</protein>
<dbReference type="EMBL" id="PHRB01000013">
    <property type="protein sequence ID" value="PJO65443.1"/>
    <property type="molecule type" value="Genomic_DNA"/>
</dbReference>
<dbReference type="SUPFAM" id="SSF56300">
    <property type="entry name" value="Metallo-dependent phosphatases"/>
    <property type="match status" value="1"/>
</dbReference>
<gene>
    <name evidence="2" type="ORF">CWD88_15315</name>
    <name evidence="1" type="ORF">Y036_3462</name>
</gene>
<proteinExistence type="predicted"/>
<comment type="caution">
    <text evidence="1">The sequence shown here is derived from an EMBL/GenBank/DDBJ whole genome shotgun (WGS) entry which is preliminary data.</text>
</comment>
<dbReference type="AlphaFoldDB" id="A0A1S0SM61"/>
<sequence>MIKQFPIWEAPFPMFWIVKDQTFVALDTNRLPSNLLTSALGDVGAAQLRRLKQIAGRLPCGTRLVVVGHRHVYTPPSRKPWVEFQIKYLQMLRSNGLTRVAFDS</sequence>
<dbReference type="GeneID" id="93060663"/>
<dbReference type="EMBL" id="JQIM01000010">
    <property type="protein sequence ID" value="KGX05919.1"/>
    <property type="molecule type" value="Genomic_DNA"/>
</dbReference>
<reference evidence="1 3" key="1">
    <citation type="submission" date="2014-08" db="EMBL/GenBank/DDBJ databases">
        <authorList>
            <person name="Bunnell A."/>
            <person name="Chain P.S."/>
            <person name="Chertkov O."/>
            <person name="Currie B.J."/>
            <person name="Daligault H.E."/>
            <person name="Davenport K.W."/>
            <person name="Davis C."/>
            <person name="Gleasner C.D."/>
            <person name="Johnson S.L."/>
            <person name="Kaestli M."/>
            <person name="Koren S."/>
            <person name="Kunde Y.A."/>
            <person name="Mayo M."/>
            <person name="McMurry K.K."/>
            <person name="Price E.P."/>
            <person name="Reitenga K.G."/>
            <person name="Robison R."/>
            <person name="Rosovitz M.J."/>
            <person name="Sarovich D.S."/>
            <person name="Teshima H."/>
        </authorList>
    </citation>
    <scope>NUCLEOTIDE SEQUENCE [LARGE SCALE GENOMIC DNA]</scope>
    <source>
        <strain evidence="1 3">MSHR44</strain>
    </source>
</reference>
<dbReference type="RefSeq" id="WP_004557067.1">
    <property type="nucleotide sequence ID" value="NZ_AP028071.1"/>
</dbReference>
<name>A0A1S0SM61_BURPE</name>
<organism evidence="1 3">
    <name type="scientific">Burkholderia pseudomallei</name>
    <name type="common">Pseudomonas pseudomallei</name>
    <dbReference type="NCBI Taxonomy" id="28450"/>
    <lineage>
        <taxon>Bacteria</taxon>
        <taxon>Pseudomonadati</taxon>
        <taxon>Pseudomonadota</taxon>
        <taxon>Betaproteobacteria</taxon>
        <taxon>Burkholderiales</taxon>
        <taxon>Burkholderiaceae</taxon>
        <taxon>Burkholderia</taxon>
        <taxon>pseudomallei group</taxon>
    </lineage>
</organism>
<accession>A0A1S0SM61</accession>
<evidence type="ECO:0000313" key="2">
    <source>
        <dbReference type="EMBL" id="PJO65443.1"/>
    </source>
</evidence>
<dbReference type="InterPro" id="IPR029052">
    <property type="entry name" value="Metallo-depent_PP-like"/>
</dbReference>
<evidence type="ECO:0000313" key="4">
    <source>
        <dbReference type="Proteomes" id="UP000231878"/>
    </source>
</evidence>
<evidence type="ECO:0000313" key="1">
    <source>
        <dbReference type="EMBL" id="KGX05919.1"/>
    </source>
</evidence>
<dbReference type="Proteomes" id="UP000231878">
    <property type="component" value="Unassembled WGS sequence"/>
</dbReference>